<evidence type="ECO:0000313" key="6">
    <source>
        <dbReference type="Proteomes" id="UP001185927"/>
    </source>
</evidence>
<dbReference type="Gene3D" id="3.40.50.12780">
    <property type="entry name" value="N-terminal domain of ligase-like"/>
    <property type="match status" value="1"/>
</dbReference>
<dbReference type="InterPro" id="IPR025110">
    <property type="entry name" value="AMP-bd_C"/>
</dbReference>
<dbReference type="InterPro" id="IPR045851">
    <property type="entry name" value="AMP-bd_C_sf"/>
</dbReference>
<dbReference type="InterPro" id="IPR020845">
    <property type="entry name" value="AMP-binding_CS"/>
</dbReference>
<comment type="caution">
    <text evidence="5">The sequence shown here is derived from an EMBL/GenBank/DDBJ whole genome shotgun (WGS) entry which is preliminary data.</text>
</comment>
<evidence type="ECO:0000259" key="3">
    <source>
        <dbReference type="Pfam" id="PF00501"/>
    </source>
</evidence>
<dbReference type="PANTHER" id="PTHR43201:SF5">
    <property type="entry name" value="MEDIUM-CHAIN ACYL-COA LIGASE ACSF2, MITOCHONDRIAL"/>
    <property type="match status" value="1"/>
</dbReference>
<sequence>MTSIDSSNAVEEVWGSSVEQIDVLGYPCSSFVKRRRHLGDLLLDGRRFGEREYLVHGDRRLSFDAHEAAVKRVAALLQERDVRAGDRIMLFGANSIEWVVSYWAIMELGGIVVLGNAWWSQGEVDHALRTVSPALVITDVPRSQMIGLVQAKVGFDVIAAAIADLEPTATYVRPVMKEDDPAVVLFTSGTTGLPKGAVLSHRGILATLQSLALLTRRLPNSGAELPRSSKAMLSIPLFHVGGLQQIITPMLAGGTLVFTEGRFDPATVVRLIEDENITVWSTVPTMVSRVMDHLEEVNHAPLPMLRTVGLGGSPVGMQLRSRVPRWFPNASRGVAVTYGLSEAGGVLATGVGDELLNRPGTVGKPLKIVTVRIDDPDENGHGEIMVRSPSVMLRYWSNGDDRAANDPITADRWLRTGDVGWLDDDGYLYVTDRSKDIVIRGGENIATPHVENRLLEHPDVREAAVVGLPHPHLGEEVGAILVLDKGSQVSIDELATFAREKLAYFEVPTRWQLRESSLPQNATGKVIKRVLRDEWAAQIVT</sequence>
<dbReference type="Proteomes" id="UP001185927">
    <property type="component" value="Unassembled WGS sequence"/>
</dbReference>
<dbReference type="PANTHER" id="PTHR43201">
    <property type="entry name" value="ACYL-COA SYNTHETASE"/>
    <property type="match status" value="1"/>
</dbReference>
<dbReference type="InterPro" id="IPR042099">
    <property type="entry name" value="ANL_N_sf"/>
</dbReference>
<evidence type="ECO:0000256" key="1">
    <source>
        <dbReference type="ARBA" id="ARBA00006432"/>
    </source>
</evidence>
<organism evidence="5 6">
    <name type="scientific">Rhodococcus globerulus</name>
    <dbReference type="NCBI Taxonomy" id="33008"/>
    <lineage>
        <taxon>Bacteria</taxon>
        <taxon>Bacillati</taxon>
        <taxon>Actinomycetota</taxon>
        <taxon>Actinomycetes</taxon>
        <taxon>Mycobacteriales</taxon>
        <taxon>Nocardiaceae</taxon>
        <taxon>Rhodococcus</taxon>
    </lineage>
</organism>
<evidence type="ECO:0000313" key="5">
    <source>
        <dbReference type="EMBL" id="MDV6271148.1"/>
    </source>
</evidence>
<feature type="domain" description="AMP-binding enzyme C-terminal" evidence="4">
    <location>
        <begin position="450"/>
        <end position="525"/>
    </location>
</feature>
<dbReference type="Pfam" id="PF13193">
    <property type="entry name" value="AMP-binding_C"/>
    <property type="match status" value="1"/>
</dbReference>
<reference evidence="5 6" key="1">
    <citation type="submission" date="2023-10" db="EMBL/GenBank/DDBJ databases">
        <title>Development of a sustainable strategy for remediation of hydrocarbon-contaminated territories based on the waste exchange concept.</title>
        <authorList>
            <person name="Krivoruchko A."/>
        </authorList>
    </citation>
    <scope>NUCLEOTIDE SEQUENCE [LARGE SCALE GENOMIC DNA]</scope>
    <source>
        <strain evidence="5 6">IEGM 1203</strain>
    </source>
</reference>
<dbReference type="SUPFAM" id="SSF56801">
    <property type="entry name" value="Acetyl-CoA synthetase-like"/>
    <property type="match status" value="1"/>
</dbReference>
<dbReference type="Pfam" id="PF00501">
    <property type="entry name" value="AMP-binding"/>
    <property type="match status" value="1"/>
</dbReference>
<dbReference type="EMBL" id="JAWLKB010000032">
    <property type="protein sequence ID" value="MDV6271148.1"/>
    <property type="molecule type" value="Genomic_DNA"/>
</dbReference>
<accession>A0ABU4C4K3</accession>
<dbReference type="RefSeq" id="WP_317545609.1">
    <property type="nucleotide sequence ID" value="NZ_JAWLKB010000032.1"/>
</dbReference>
<proteinExistence type="inferred from homology"/>
<dbReference type="Gene3D" id="3.30.300.30">
    <property type="match status" value="1"/>
</dbReference>
<gene>
    <name evidence="5" type="ORF">R3Q16_31460</name>
</gene>
<keyword evidence="6" id="KW-1185">Reference proteome</keyword>
<comment type="similarity">
    <text evidence="1">Belongs to the ATP-dependent AMP-binding enzyme family.</text>
</comment>
<protein>
    <submittedName>
        <fullName evidence="5">Class I adenylate-forming enzyme family protein</fullName>
    </submittedName>
</protein>
<dbReference type="InterPro" id="IPR000873">
    <property type="entry name" value="AMP-dep_synth/lig_dom"/>
</dbReference>
<evidence type="ECO:0000256" key="2">
    <source>
        <dbReference type="ARBA" id="ARBA00022598"/>
    </source>
</evidence>
<feature type="domain" description="AMP-dependent synthetase/ligase" evidence="3">
    <location>
        <begin position="46"/>
        <end position="396"/>
    </location>
</feature>
<keyword evidence="2" id="KW-0436">Ligase</keyword>
<name>A0ABU4C4K3_RHOGO</name>
<evidence type="ECO:0000259" key="4">
    <source>
        <dbReference type="Pfam" id="PF13193"/>
    </source>
</evidence>
<dbReference type="PROSITE" id="PS00455">
    <property type="entry name" value="AMP_BINDING"/>
    <property type="match status" value="1"/>
</dbReference>